<evidence type="ECO:0000313" key="4">
    <source>
        <dbReference type="EMBL" id="VAX14763.1"/>
    </source>
</evidence>
<dbReference type="InterPro" id="IPR036038">
    <property type="entry name" value="Aminotransferase-like"/>
</dbReference>
<dbReference type="EC" id="4.1.3.38" evidence="4"/>
<dbReference type="EMBL" id="UOGA01000010">
    <property type="protein sequence ID" value="VAX14763.1"/>
    <property type="molecule type" value="Genomic_DNA"/>
</dbReference>
<protein>
    <submittedName>
        <fullName evidence="4">Aminodeoxychorismate lyase</fullName>
        <ecNumber evidence="4">4.1.3.38</ecNumber>
    </submittedName>
</protein>
<dbReference type="InterPro" id="IPR050571">
    <property type="entry name" value="Class-IV_PLP-Dep_Aminotrnsfr"/>
</dbReference>
<evidence type="ECO:0000256" key="2">
    <source>
        <dbReference type="ARBA" id="ARBA00009320"/>
    </source>
</evidence>
<organism evidence="4">
    <name type="scientific">hydrothermal vent metagenome</name>
    <dbReference type="NCBI Taxonomy" id="652676"/>
    <lineage>
        <taxon>unclassified sequences</taxon>
        <taxon>metagenomes</taxon>
        <taxon>ecological metagenomes</taxon>
    </lineage>
</organism>
<name>A0A3B1BRE0_9ZZZZ</name>
<comment type="cofactor">
    <cofactor evidence="1">
        <name>pyridoxal 5'-phosphate</name>
        <dbReference type="ChEBI" id="CHEBI:597326"/>
    </cofactor>
</comment>
<evidence type="ECO:0000256" key="3">
    <source>
        <dbReference type="ARBA" id="ARBA00022898"/>
    </source>
</evidence>
<dbReference type="InterPro" id="IPR001544">
    <property type="entry name" value="Aminotrans_IV"/>
</dbReference>
<dbReference type="Gene3D" id="3.30.470.10">
    <property type="match status" value="1"/>
</dbReference>
<sequence length="286" mass="31251">MKETTIVDGEYRTENAKVSIDDRGFTLGDGLFETIPVYGGKPFLLGRHLNRLEAGALATDIHLPFDSEDITKGIARLCNDNGIVRGVARLTVTRGAGPRGYGVEGCNMHTWTLTVRPYSHPSDEKRREGYKLAISAIRKNRLAPLNAIKSTSALDKVLTLNKARKSGADESLALTMEGYISSCVSANIFWVKDENLYTPSLDCGILPGVTRQAVVELAERNGITVLQGKFETAEIRNADEMLITNSLLEIMPVSSVESVFEGKPPGSVTLELSRFYNELISGQNIS</sequence>
<keyword evidence="3" id="KW-0663">Pyridoxal phosphate</keyword>
<keyword evidence="4" id="KW-0456">Lyase</keyword>
<dbReference type="PANTHER" id="PTHR42743:SF2">
    <property type="entry name" value="AMINODEOXYCHORISMATE LYASE"/>
    <property type="match status" value="1"/>
</dbReference>
<evidence type="ECO:0000256" key="1">
    <source>
        <dbReference type="ARBA" id="ARBA00001933"/>
    </source>
</evidence>
<dbReference type="GO" id="GO:0005829">
    <property type="term" value="C:cytosol"/>
    <property type="evidence" value="ECO:0007669"/>
    <property type="project" value="TreeGrafter"/>
</dbReference>
<dbReference type="InterPro" id="IPR043132">
    <property type="entry name" value="BCAT-like_C"/>
</dbReference>
<proteinExistence type="inferred from homology"/>
<dbReference type="InterPro" id="IPR043131">
    <property type="entry name" value="BCAT-like_N"/>
</dbReference>
<dbReference type="Gene3D" id="3.20.10.10">
    <property type="entry name" value="D-amino Acid Aminotransferase, subunit A, domain 2"/>
    <property type="match status" value="1"/>
</dbReference>
<dbReference type="GO" id="GO:0008696">
    <property type="term" value="F:4-amino-4-deoxychorismate lyase activity"/>
    <property type="evidence" value="ECO:0007669"/>
    <property type="project" value="UniProtKB-EC"/>
</dbReference>
<comment type="similarity">
    <text evidence="2">Belongs to the class-IV pyridoxal-phosphate-dependent aminotransferase family.</text>
</comment>
<dbReference type="AlphaFoldDB" id="A0A3B1BRE0"/>
<gene>
    <name evidence="4" type="ORF">MNBD_NITROSPINAE04-807</name>
</gene>
<dbReference type="GO" id="GO:0008153">
    <property type="term" value="P:4-aminobenzoate biosynthetic process"/>
    <property type="evidence" value="ECO:0007669"/>
    <property type="project" value="TreeGrafter"/>
</dbReference>
<accession>A0A3B1BRE0</accession>
<dbReference type="PANTHER" id="PTHR42743">
    <property type="entry name" value="AMINO-ACID AMINOTRANSFERASE"/>
    <property type="match status" value="1"/>
</dbReference>
<reference evidence="4" key="1">
    <citation type="submission" date="2018-06" db="EMBL/GenBank/DDBJ databases">
        <authorList>
            <person name="Zhirakovskaya E."/>
        </authorList>
    </citation>
    <scope>NUCLEOTIDE SEQUENCE</scope>
</reference>
<dbReference type="FunFam" id="3.20.10.10:FF:000002">
    <property type="entry name" value="D-alanine aminotransferase"/>
    <property type="match status" value="1"/>
</dbReference>
<dbReference type="SUPFAM" id="SSF56752">
    <property type="entry name" value="D-aminoacid aminotransferase-like PLP-dependent enzymes"/>
    <property type="match status" value="1"/>
</dbReference>
<dbReference type="Pfam" id="PF01063">
    <property type="entry name" value="Aminotran_4"/>
    <property type="match status" value="1"/>
</dbReference>